<dbReference type="InterPro" id="IPR025866">
    <property type="entry name" value="PolyA_pol_arg_C_dom"/>
</dbReference>
<keyword evidence="4" id="KW-0067">ATP-binding</keyword>
<dbReference type="GO" id="GO:1990817">
    <property type="term" value="F:poly(A) RNA polymerase activity"/>
    <property type="evidence" value="ECO:0007669"/>
    <property type="project" value="InterPro"/>
</dbReference>
<evidence type="ECO:0000256" key="6">
    <source>
        <dbReference type="ARBA" id="ARBA00023163"/>
    </source>
</evidence>
<dbReference type="Pfam" id="PF12626">
    <property type="entry name" value="PolyA_pol_arg_C"/>
    <property type="match status" value="1"/>
</dbReference>
<comment type="caution">
    <text evidence="11">The sequence shown here is derived from an EMBL/GenBank/DDBJ whole genome shotgun (WGS) entry which is preliminary data.</text>
</comment>
<proteinExistence type="inferred from homology"/>
<dbReference type="HAMAP" id="MF_00957">
    <property type="entry name" value="PolyA_pol"/>
    <property type="match status" value="1"/>
</dbReference>
<dbReference type="InterPro" id="IPR002646">
    <property type="entry name" value="PolA_pol_head_dom"/>
</dbReference>
<dbReference type="Gene3D" id="3.30.460.10">
    <property type="entry name" value="Beta Polymerase, domain 2"/>
    <property type="match status" value="1"/>
</dbReference>
<dbReference type="InterPro" id="IPR032828">
    <property type="entry name" value="PolyA_RNA-bd"/>
</dbReference>
<dbReference type="GO" id="GO:0006397">
    <property type="term" value="P:mRNA processing"/>
    <property type="evidence" value="ECO:0007669"/>
    <property type="project" value="UniProtKB-KW"/>
</dbReference>
<dbReference type="InterPro" id="IPR010206">
    <property type="entry name" value="PolA_pol_I"/>
</dbReference>
<evidence type="ECO:0000259" key="8">
    <source>
        <dbReference type="Pfam" id="PF01743"/>
    </source>
</evidence>
<dbReference type="Pfam" id="PF12627">
    <property type="entry name" value="PolyA_pol_RNAbd"/>
    <property type="match status" value="1"/>
</dbReference>
<dbReference type="InterPro" id="IPR052191">
    <property type="entry name" value="tRNA_ntf/polyA_polymerase_I"/>
</dbReference>
<gene>
    <name evidence="11" type="ORF">B1B_18908</name>
</gene>
<dbReference type="GO" id="GO:0043633">
    <property type="term" value="P:polyadenylation-dependent RNA catabolic process"/>
    <property type="evidence" value="ECO:0007669"/>
    <property type="project" value="InterPro"/>
</dbReference>
<dbReference type="CDD" id="cd05398">
    <property type="entry name" value="NT_ClassII-CCAase"/>
    <property type="match status" value="1"/>
</dbReference>
<feature type="region of interest" description="Disordered" evidence="7">
    <location>
        <begin position="411"/>
        <end position="438"/>
    </location>
</feature>
<dbReference type="PANTHER" id="PTHR43051:SF1">
    <property type="entry name" value="POLYNUCLEOTIDE ADENYLYLTRANSFERASE FAMILY PROTEIN"/>
    <property type="match status" value="1"/>
</dbReference>
<keyword evidence="6" id="KW-0804">Transcription</keyword>
<dbReference type="SUPFAM" id="SSF81891">
    <property type="entry name" value="Poly A polymerase C-terminal region-like"/>
    <property type="match status" value="1"/>
</dbReference>
<keyword evidence="2" id="KW-0808">Transferase</keyword>
<feature type="compositionally biased region" description="Basic residues" evidence="7">
    <location>
        <begin position="424"/>
        <end position="438"/>
    </location>
</feature>
<keyword evidence="3" id="KW-0547">Nucleotide-binding</keyword>
<dbReference type="AlphaFoldDB" id="T0ZHV4"/>
<dbReference type="NCBIfam" id="TIGR01942">
    <property type="entry name" value="pcnB"/>
    <property type="match status" value="1"/>
</dbReference>
<keyword evidence="5" id="KW-0694">RNA-binding</keyword>
<reference evidence="11" key="2">
    <citation type="journal article" date="2014" name="ISME J.">
        <title>Microbial stratification in low pH oxic and suboxic macroscopic growths along an acid mine drainage.</title>
        <authorList>
            <person name="Mendez-Garcia C."/>
            <person name="Mesa V."/>
            <person name="Sprenger R.R."/>
            <person name="Richter M."/>
            <person name="Diez M.S."/>
            <person name="Solano J."/>
            <person name="Bargiela R."/>
            <person name="Golyshina O.V."/>
            <person name="Manteca A."/>
            <person name="Ramos J.L."/>
            <person name="Gallego J.R."/>
            <person name="Llorente I."/>
            <person name="Martins Dos Santos V.A."/>
            <person name="Jensen O.N."/>
            <person name="Pelaez A.I."/>
            <person name="Sanchez J."/>
            <person name="Ferrer M."/>
        </authorList>
    </citation>
    <scope>NUCLEOTIDE SEQUENCE</scope>
</reference>
<dbReference type="Gene3D" id="1.10.3090.10">
    <property type="entry name" value="cca-adding enzyme, domain 2"/>
    <property type="match status" value="1"/>
</dbReference>
<keyword evidence="1" id="KW-0507">mRNA processing</keyword>
<evidence type="ECO:0000259" key="9">
    <source>
        <dbReference type="Pfam" id="PF12626"/>
    </source>
</evidence>
<feature type="domain" description="Poly A polymerase head" evidence="8">
    <location>
        <begin position="45"/>
        <end position="176"/>
    </location>
</feature>
<dbReference type="SUPFAM" id="SSF81301">
    <property type="entry name" value="Nucleotidyltransferase"/>
    <property type="match status" value="1"/>
</dbReference>
<dbReference type="PANTHER" id="PTHR43051">
    <property type="entry name" value="POLYNUCLEOTIDE ADENYLYLTRANSFERASE FAMILY PROTEIN"/>
    <property type="match status" value="1"/>
</dbReference>
<evidence type="ECO:0000256" key="1">
    <source>
        <dbReference type="ARBA" id="ARBA00022664"/>
    </source>
</evidence>
<evidence type="ECO:0000256" key="5">
    <source>
        <dbReference type="ARBA" id="ARBA00022884"/>
    </source>
</evidence>
<dbReference type="InterPro" id="IPR043519">
    <property type="entry name" value="NT_sf"/>
</dbReference>
<dbReference type="EMBL" id="AUZY01012686">
    <property type="protein sequence ID" value="EQD28339.1"/>
    <property type="molecule type" value="Genomic_DNA"/>
</dbReference>
<evidence type="ECO:0000313" key="11">
    <source>
        <dbReference type="EMBL" id="EQD28339.1"/>
    </source>
</evidence>
<reference evidence="11" key="1">
    <citation type="submission" date="2013-08" db="EMBL/GenBank/DDBJ databases">
        <authorList>
            <person name="Mendez C."/>
            <person name="Richter M."/>
            <person name="Ferrer M."/>
            <person name="Sanchez J."/>
        </authorList>
    </citation>
    <scope>NUCLEOTIDE SEQUENCE</scope>
</reference>
<feature type="region of interest" description="Disordered" evidence="7">
    <location>
        <begin position="1"/>
        <end position="21"/>
    </location>
</feature>
<evidence type="ECO:0000256" key="3">
    <source>
        <dbReference type="ARBA" id="ARBA00022741"/>
    </source>
</evidence>
<sequence length="438" mass="50068">MLEQEPGSEPEPHIIPHTDHHLSRGQFSDASRFVVDRLADQGYPAYIVGGGVRDLLIGIPPKDFDVATRARPEQVRRLFRRSRIIGRRFRLVHIYFGSEIVEVATFRSGTPPAGNARANLELSAAGRLLRDNVYGTEQQDAVRRDFTINALYFDSANETIRDWVGGYEDIRSRVIRLIGEPENRYREDPVRMLRAIRFEAKTGFRIDPETAAPLGRLAQLLTTVPPARLFDEITKIFLLGQAETSFQGLLEHRLLKPLFPWTEEMLASEKTEEVRALIAHVLAETDARIRMGEAPSLVMLITVFLWTATRQYVEWHEKEGMETLAAMHRALAILMREQQKHVAIPRRILEQVEALIVNQVRFERGVSVPSAARLLIHPDFWPSLDFLRLRAESGDAPRALWADWQAFSESSPVLEPDSGEPHPARRSHRPRRRPSRAR</sequence>
<organism evidence="11">
    <name type="scientific">mine drainage metagenome</name>
    <dbReference type="NCBI Taxonomy" id="410659"/>
    <lineage>
        <taxon>unclassified sequences</taxon>
        <taxon>metagenomes</taxon>
        <taxon>ecological metagenomes</taxon>
    </lineage>
</organism>
<evidence type="ECO:0000256" key="2">
    <source>
        <dbReference type="ARBA" id="ARBA00022679"/>
    </source>
</evidence>
<feature type="domain" description="Polymerase A arginine-rich C-terminal" evidence="9">
    <location>
        <begin position="319"/>
        <end position="436"/>
    </location>
</feature>
<evidence type="ECO:0000256" key="7">
    <source>
        <dbReference type="SAM" id="MobiDB-lite"/>
    </source>
</evidence>
<evidence type="ECO:0000259" key="10">
    <source>
        <dbReference type="Pfam" id="PF12627"/>
    </source>
</evidence>
<dbReference type="GO" id="GO:0005524">
    <property type="term" value="F:ATP binding"/>
    <property type="evidence" value="ECO:0007669"/>
    <property type="project" value="UniProtKB-KW"/>
</dbReference>
<accession>T0ZHV4</accession>
<evidence type="ECO:0000256" key="4">
    <source>
        <dbReference type="ARBA" id="ARBA00022840"/>
    </source>
</evidence>
<dbReference type="Pfam" id="PF01743">
    <property type="entry name" value="PolyA_pol"/>
    <property type="match status" value="1"/>
</dbReference>
<feature type="domain" description="tRNA nucleotidyltransferase/poly(A) polymerase RNA and SrmB- binding" evidence="10">
    <location>
        <begin position="203"/>
        <end position="263"/>
    </location>
</feature>
<protein>
    <submittedName>
        <fullName evidence="11">PolyA polymerase</fullName>
    </submittedName>
</protein>
<name>T0ZHV4_9ZZZZ</name>
<feature type="compositionally biased region" description="Basic and acidic residues" evidence="7">
    <location>
        <begin position="10"/>
        <end position="21"/>
    </location>
</feature>
<dbReference type="GO" id="GO:0003723">
    <property type="term" value="F:RNA binding"/>
    <property type="evidence" value="ECO:0007669"/>
    <property type="project" value="UniProtKB-KW"/>
</dbReference>